<reference evidence="2 3" key="1">
    <citation type="submission" date="2016-09" db="EMBL/GenBank/DDBJ databases">
        <title>Alteromonas lipolytica, a new species isolated from sea water.</title>
        <authorList>
            <person name="Wu Y.-H."/>
            <person name="Cheng H."/>
            <person name="Xu X.-W."/>
        </authorList>
    </citation>
    <scope>NUCLEOTIDE SEQUENCE [LARGE SCALE GENOMIC DNA]</scope>
    <source>
        <strain evidence="2 3">JW12</strain>
    </source>
</reference>
<name>A0A1E8FI48_9ALTE</name>
<evidence type="ECO:0000313" key="2">
    <source>
        <dbReference type="EMBL" id="OFI35579.1"/>
    </source>
</evidence>
<protein>
    <submittedName>
        <fullName evidence="2">DUF3015 domain-containing protein</fullName>
    </submittedName>
</protein>
<dbReference type="AlphaFoldDB" id="A0A1E8FI48"/>
<sequence length="148" mass="15659">MFKKLTMAAALMTATLSGQTMAQENINPWKHCGIGAIIFDDNGTAAAISNIIWDLGTTAVSSKVSSADSCSGKLVTAAVFIQDNFKKVMEETSQGEGEHLVAMMDILQVEQAQRSQVIAAVRADMAKAVAANAETSPEIYYNAVVASI</sequence>
<evidence type="ECO:0000256" key="1">
    <source>
        <dbReference type="SAM" id="SignalP"/>
    </source>
</evidence>
<feature type="signal peptide" evidence="1">
    <location>
        <begin position="1"/>
        <end position="22"/>
    </location>
</feature>
<dbReference type="STRING" id="1856405.BFC17_12530"/>
<dbReference type="RefSeq" id="WP_070175323.1">
    <property type="nucleotide sequence ID" value="NZ_BMJR01000006.1"/>
</dbReference>
<evidence type="ECO:0000313" key="3">
    <source>
        <dbReference type="Proteomes" id="UP000176037"/>
    </source>
</evidence>
<keyword evidence="1" id="KW-0732">Signal</keyword>
<comment type="caution">
    <text evidence="2">The sequence shown here is derived from an EMBL/GenBank/DDBJ whole genome shotgun (WGS) entry which is preliminary data.</text>
</comment>
<keyword evidence="3" id="KW-1185">Reference proteome</keyword>
<proteinExistence type="predicted"/>
<dbReference type="OrthoDB" id="6088473at2"/>
<dbReference type="InterPro" id="IPR021383">
    <property type="entry name" value="DUF3015"/>
</dbReference>
<dbReference type="EMBL" id="MJIC01000009">
    <property type="protein sequence ID" value="OFI35579.1"/>
    <property type="molecule type" value="Genomic_DNA"/>
</dbReference>
<dbReference type="Pfam" id="PF11220">
    <property type="entry name" value="DUF3015"/>
    <property type="match status" value="1"/>
</dbReference>
<feature type="chain" id="PRO_5009214239" evidence="1">
    <location>
        <begin position="23"/>
        <end position="148"/>
    </location>
</feature>
<gene>
    <name evidence="2" type="ORF">BFC17_12530</name>
</gene>
<accession>A0A1E8FI48</accession>
<organism evidence="2 3">
    <name type="scientific">Alteromonas lipolytica</name>
    <dbReference type="NCBI Taxonomy" id="1856405"/>
    <lineage>
        <taxon>Bacteria</taxon>
        <taxon>Pseudomonadati</taxon>
        <taxon>Pseudomonadota</taxon>
        <taxon>Gammaproteobacteria</taxon>
        <taxon>Alteromonadales</taxon>
        <taxon>Alteromonadaceae</taxon>
        <taxon>Alteromonas/Salinimonas group</taxon>
        <taxon>Alteromonas</taxon>
    </lineage>
</organism>
<dbReference type="Proteomes" id="UP000176037">
    <property type="component" value="Unassembled WGS sequence"/>
</dbReference>